<proteinExistence type="predicted"/>
<dbReference type="AlphaFoldDB" id="A0A0W0FW02"/>
<dbReference type="EMBL" id="LATX01001578">
    <property type="protein sequence ID" value="KTB40475.1"/>
    <property type="molecule type" value="Genomic_DNA"/>
</dbReference>
<sequence>MSGGSWRSHVQTADVAALVDSISTSKKFSQAVQGLPLRSIWHPPPPTGFDEQKETSEVETFISGLQIPNVEGLKFPAMLLHRLGSYMVDEDLKTIKDSTFSGNNTEYFWIGQDSSDVRRPL</sequence>
<evidence type="ECO:0000313" key="1">
    <source>
        <dbReference type="EMBL" id="KTB40475.1"/>
    </source>
</evidence>
<reference evidence="1 2" key="1">
    <citation type="submission" date="2015-12" db="EMBL/GenBank/DDBJ databases">
        <title>Draft genome sequence of Moniliophthora roreri, the causal agent of frosty pod rot of cacao.</title>
        <authorList>
            <person name="Aime M.C."/>
            <person name="Diaz-Valderrama J.R."/>
            <person name="Kijpornyongpan T."/>
            <person name="Phillips-Mora W."/>
        </authorList>
    </citation>
    <scope>NUCLEOTIDE SEQUENCE [LARGE SCALE GENOMIC DNA]</scope>
    <source>
        <strain evidence="1 2">MCA 2952</strain>
    </source>
</reference>
<dbReference type="Proteomes" id="UP000054988">
    <property type="component" value="Unassembled WGS sequence"/>
</dbReference>
<evidence type="ECO:0000313" key="2">
    <source>
        <dbReference type="Proteomes" id="UP000054988"/>
    </source>
</evidence>
<gene>
    <name evidence="1" type="ORF">WG66_6948</name>
</gene>
<organism evidence="1 2">
    <name type="scientific">Moniliophthora roreri</name>
    <name type="common">Frosty pod rot fungus</name>
    <name type="synonym">Monilia roreri</name>
    <dbReference type="NCBI Taxonomy" id="221103"/>
    <lineage>
        <taxon>Eukaryota</taxon>
        <taxon>Fungi</taxon>
        <taxon>Dikarya</taxon>
        <taxon>Basidiomycota</taxon>
        <taxon>Agaricomycotina</taxon>
        <taxon>Agaricomycetes</taxon>
        <taxon>Agaricomycetidae</taxon>
        <taxon>Agaricales</taxon>
        <taxon>Marasmiineae</taxon>
        <taxon>Marasmiaceae</taxon>
        <taxon>Moniliophthora</taxon>
    </lineage>
</organism>
<comment type="caution">
    <text evidence="1">The sequence shown here is derived from an EMBL/GenBank/DDBJ whole genome shotgun (WGS) entry which is preliminary data.</text>
</comment>
<protein>
    <submittedName>
        <fullName evidence="1">Uncharacterized protein</fullName>
    </submittedName>
</protein>
<name>A0A0W0FW02_MONRR</name>
<accession>A0A0W0FW02</accession>